<keyword evidence="2" id="KW-1185">Reference proteome</keyword>
<comment type="caution">
    <text evidence="1">The sequence shown here is derived from an EMBL/GenBank/DDBJ whole genome shotgun (WGS) entry which is preliminary data.</text>
</comment>
<dbReference type="EMBL" id="QGGR01000020">
    <property type="protein sequence ID" value="PWK40071.1"/>
    <property type="molecule type" value="Genomic_DNA"/>
</dbReference>
<accession>A0A316F7J6</accession>
<protein>
    <submittedName>
        <fullName evidence="1">Uncharacterized protein</fullName>
    </submittedName>
</protein>
<proteinExistence type="predicted"/>
<dbReference type="Proteomes" id="UP000245697">
    <property type="component" value="Unassembled WGS sequence"/>
</dbReference>
<dbReference type="RefSeq" id="WP_146246559.1">
    <property type="nucleotide sequence ID" value="NZ_BONA01000073.1"/>
</dbReference>
<gene>
    <name evidence="1" type="ORF">BC793_12010</name>
</gene>
<sequence>MFPLFNFRALFGAVVGVVAVVAGMFSPVRGHWDVTLAGVAGTSAAVPAVAAPTMTLTGFQAAPVVRRGPEQLRLTPGSRVDLDSRAPDWGAGGCAERCDLTLDDQGSGLAEIAGGELADKSATYHSCLAASEYGFTITADRAGTGLEACARTSDGRHAGMTVTGVEKSGDRIAVLVVTLTVWEAPPVTIVRTDEEEPPLFQDLPDDV</sequence>
<name>A0A316F7J6_9ACTN</name>
<reference evidence="1 2" key="1">
    <citation type="submission" date="2018-05" db="EMBL/GenBank/DDBJ databases">
        <title>Genomic Encyclopedia of Archaeal and Bacterial Type Strains, Phase II (KMG-II): from individual species to whole genera.</title>
        <authorList>
            <person name="Goeker M."/>
        </authorList>
    </citation>
    <scope>NUCLEOTIDE SEQUENCE [LARGE SCALE GENOMIC DNA]</scope>
    <source>
        <strain evidence="1 2">DSM 45184</strain>
    </source>
</reference>
<evidence type="ECO:0000313" key="1">
    <source>
        <dbReference type="EMBL" id="PWK40071.1"/>
    </source>
</evidence>
<evidence type="ECO:0000313" key="2">
    <source>
        <dbReference type="Proteomes" id="UP000245697"/>
    </source>
</evidence>
<organism evidence="1 2">
    <name type="scientific">Actinoplanes xinjiangensis</name>
    <dbReference type="NCBI Taxonomy" id="512350"/>
    <lineage>
        <taxon>Bacteria</taxon>
        <taxon>Bacillati</taxon>
        <taxon>Actinomycetota</taxon>
        <taxon>Actinomycetes</taxon>
        <taxon>Micromonosporales</taxon>
        <taxon>Micromonosporaceae</taxon>
        <taxon>Actinoplanes</taxon>
    </lineage>
</organism>
<dbReference type="AlphaFoldDB" id="A0A316F7J6"/>
<dbReference type="OrthoDB" id="3688891at2"/>